<comment type="pathway">
    <text evidence="1">Cofactor biosynthesis; ubiquinone biosynthesis [regulation].</text>
</comment>
<keyword evidence="9" id="KW-0418">Kinase</keyword>
<proteinExistence type="inferred from homology"/>
<dbReference type="SUPFAM" id="SSF56112">
    <property type="entry name" value="Protein kinase-like (PK-like)"/>
    <property type="match status" value="1"/>
</dbReference>
<protein>
    <submittedName>
        <fullName evidence="14">Ubiquinone biosynthesis monooxygenase UbiB</fullName>
    </submittedName>
</protein>
<keyword evidence="14" id="KW-0560">Oxidoreductase</keyword>
<keyword evidence="12" id="KW-0472">Membrane</keyword>
<dbReference type="InterPro" id="IPR011009">
    <property type="entry name" value="Kinase-like_dom_sf"/>
</dbReference>
<evidence type="ECO:0000256" key="12">
    <source>
        <dbReference type="ARBA" id="ARBA00023136"/>
    </source>
</evidence>
<dbReference type="PANTHER" id="PTHR10566">
    <property type="entry name" value="CHAPERONE-ACTIVITY OF BC1 COMPLEX CABC1 -RELATED"/>
    <property type="match status" value="1"/>
</dbReference>
<evidence type="ECO:0000313" key="15">
    <source>
        <dbReference type="Proteomes" id="UP000031643"/>
    </source>
</evidence>
<dbReference type="InterPro" id="IPR010232">
    <property type="entry name" value="UbiB"/>
</dbReference>
<reference evidence="14 15" key="1">
    <citation type="submission" date="2014-09" db="EMBL/GenBank/DDBJ databases">
        <title>Genome sequencing of Methyloceanibacter caenitepidi Gela4.</title>
        <authorList>
            <person name="Takeuchi M."/>
            <person name="Susumu S."/>
            <person name="Kamagata Y."/>
            <person name="Oshima K."/>
            <person name="Hattori M."/>
            <person name="Iwasaki W."/>
        </authorList>
    </citation>
    <scope>NUCLEOTIDE SEQUENCE [LARGE SCALE GENOMIC DNA]</scope>
    <source>
        <strain evidence="14 15">Gela4</strain>
    </source>
</reference>
<sequence>MNAIANMARLTKAGATLAWSGARVLPDDARVSGPLAVFGRVTAPLRKKGSTENEARLSSALTSLGPSYIKLGQFLATRDDIVGRELARDLSTLQDRLPSFSQDEAVKLVEAELDAPITKLFAEFGPPVAAASIAQVHKAKVKGPDGTFKDMAVKVLRPGIEQRFKKDLDSYFFAARMIERFHAPSRRLRPIAVVDTLAKSVAIEMDLRMEAAAISEMADNIVGDEGFLVPTVDWKRSARRVLTLEWIEGTPMGDLAALKAKGHDLQALGATLMQTFLRHALRDGFFHADMHQGNLFVDAEGRIVAVDFGIMGRLGMKERRFLAEILYGFITRDYRRVAEVHFDAGYVPRKHSVAQFAQALRAIGEPIMDRPANEISMAQLLGQLLQYTEVFDMQTRPELILLQKTMVVVEGVGRTLDPELNMWVVSEPIVKEWLESQLGAGARIEQAAEGAASVGRFVGDLPKLLRQAERTADSFAEMAEDGLRLDDVSVARLAQAQRAQDRWTRLGIWVGALALLAIAVAQIF</sequence>
<evidence type="ECO:0000256" key="5">
    <source>
        <dbReference type="ARBA" id="ARBA00022679"/>
    </source>
</evidence>
<dbReference type="STRING" id="1384459.GL4_0688"/>
<dbReference type="RefSeq" id="WP_342016316.1">
    <property type="nucleotide sequence ID" value="NZ_AP014648.1"/>
</dbReference>
<dbReference type="CDD" id="cd13972">
    <property type="entry name" value="UbiB"/>
    <property type="match status" value="1"/>
</dbReference>
<dbReference type="EMBL" id="AP014648">
    <property type="protein sequence ID" value="BAQ16151.1"/>
    <property type="molecule type" value="Genomic_DNA"/>
</dbReference>
<keyword evidence="4" id="KW-0997">Cell inner membrane</keyword>
<keyword evidence="8" id="KW-0547">Nucleotide-binding</keyword>
<evidence type="ECO:0000256" key="6">
    <source>
        <dbReference type="ARBA" id="ARBA00022688"/>
    </source>
</evidence>
<organism evidence="14 15">
    <name type="scientific">Methyloceanibacter caenitepidi</name>
    <dbReference type="NCBI Taxonomy" id="1384459"/>
    <lineage>
        <taxon>Bacteria</taxon>
        <taxon>Pseudomonadati</taxon>
        <taxon>Pseudomonadota</taxon>
        <taxon>Alphaproteobacteria</taxon>
        <taxon>Hyphomicrobiales</taxon>
        <taxon>Hyphomicrobiaceae</taxon>
        <taxon>Methyloceanibacter</taxon>
    </lineage>
</organism>
<dbReference type="NCBIfam" id="TIGR01982">
    <property type="entry name" value="UbiB"/>
    <property type="match status" value="1"/>
</dbReference>
<dbReference type="GO" id="GO:0016301">
    <property type="term" value="F:kinase activity"/>
    <property type="evidence" value="ECO:0007669"/>
    <property type="project" value="UniProtKB-KW"/>
</dbReference>
<keyword evidence="15" id="KW-1185">Reference proteome</keyword>
<accession>A0A0A8K039</accession>
<name>A0A0A8K039_9HYPH</name>
<evidence type="ECO:0000256" key="7">
    <source>
        <dbReference type="ARBA" id="ARBA00022692"/>
    </source>
</evidence>
<dbReference type="InterPro" id="IPR004147">
    <property type="entry name" value="ABC1_dom"/>
</dbReference>
<evidence type="ECO:0000256" key="9">
    <source>
        <dbReference type="ARBA" id="ARBA00022777"/>
    </source>
</evidence>
<keyword evidence="14" id="KW-0503">Monooxygenase</keyword>
<dbReference type="Proteomes" id="UP000031643">
    <property type="component" value="Chromosome"/>
</dbReference>
<keyword evidence="7" id="KW-0812">Transmembrane</keyword>
<evidence type="ECO:0000256" key="4">
    <source>
        <dbReference type="ARBA" id="ARBA00022519"/>
    </source>
</evidence>
<dbReference type="HOGENOM" id="CLU_006533_0_0_5"/>
<keyword evidence="11" id="KW-1133">Transmembrane helix</keyword>
<evidence type="ECO:0000313" key="14">
    <source>
        <dbReference type="EMBL" id="BAQ16151.1"/>
    </source>
</evidence>
<dbReference type="Pfam" id="PF03109">
    <property type="entry name" value="ABC1"/>
    <property type="match status" value="1"/>
</dbReference>
<dbReference type="KEGG" id="mcg:GL4_0688"/>
<dbReference type="UniPathway" id="UPA00232"/>
<keyword evidence="6" id="KW-0831">Ubiquinone biosynthesis</keyword>
<keyword evidence="10" id="KW-0067">ATP-binding</keyword>
<dbReference type="GO" id="GO:0006744">
    <property type="term" value="P:ubiquinone biosynthetic process"/>
    <property type="evidence" value="ECO:0007669"/>
    <property type="project" value="UniProtKB-UniPathway"/>
</dbReference>
<dbReference type="GO" id="GO:0004497">
    <property type="term" value="F:monooxygenase activity"/>
    <property type="evidence" value="ECO:0007669"/>
    <property type="project" value="UniProtKB-KW"/>
</dbReference>
<evidence type="ECO:0000256" key="2">
    <source>
        <dbReference type="ARBA" id="ARBA00009670"/>
    </source>
</evidence>
<dbReference type="AlphaFoldDB" id="A0A0A8K039"/>
<evidence type="ECO:0000256" key="10">
    <source>
        <dbReference type="ARBA" id="ARBA00022840"/>
    </source>
</evidence>
<keyword evidence="14" id="KW-0830">Ubiquinone</keyword>
<evidence type="ECO:0000256" key="11">
    <source>
        <dbReference type="ARBA" id="ARBA00022989"/>
    </source>
</evidence>
<dbReference type="InterPro" id="IPR045308">
    <property type="entry name" value="UbiB_bact"/>
</dbReference>
<evidence type="ECO:0000259" key="13">
    <source>
        <dbReference type="Pfam" id="PF03109"/>
    </source>
</evidence>
<evidence type="ECO:0000256" key="8">
    <source>
        <dbReference type="ARBA" id="ARBA00022741"/>
    </source>
</evidence>
<keyword evidence="3" id="KW-1003">Cell membrane</keyword>
<evidence type="ECO:0000256" key="3">
    <source>
        <dbReference type="ARBA" id="ARBA00022475"/>
    </source>
</evidence>
<gene>
    <name evidence="14" type="ORF">GL4_0688</name>
</gene>
<dbReference type="PANTHER" id="PTHR10566:SF113">
    <property type="entry name" value="PROTEIN ACTIVITY OF BC1 COMPLEX KINASE 7, CHLOROPLASTIC"/>
    <property type="match status" value="1"/>
</dbReference>
<comment type="similarity">
    <text evidence="2">Belongs to the protein kinase superfamily. ADCK protein kinase family.</text>
</comment>
<dbReference type="InterPro" id="IPR050154">
    <property type="entry name" value="UbiB_kinase"/>
</dbReference>
<keyword evidence="5" id="KW-0808">Transferase</keyword>
<feature type="domain" description="ABC1 atypical kinase-like" evidence="13">
    <location>
        <begin position="93"/>
        <end position="341"/>
    </location>
</feature>
<dbReference type="GO" id="GO:0005524">
    <property type="term" value="F:ATP binding"/>
    <property type="evidence" value="ECO:0007669"/>
    <property type="project" value="UniProtKB-KW"/>
</dbReference>
<evidence type="ECO:0000256" key="1">
    <source>
        <dbReference type="ARBA" id="ARBA00005020"/>
    </source>
</evidence>